<name>A0ABN8EDX8_9GAMM</name>
<dbReference type="InterPro" id="IPR036425">
    <property type="entry name" value="MoaB/Mog-like_dom_sf"/>
</dbReference>
<dbReference type="NCBIfam" id="TIGR00200">
    <property type="entry name" value="cinA_nterm"/>
    <property type="match status" value="1"/>
</dbReference>
<reference evidence="3" key="1">
    <citation type="submission" date="2021-12" db="EMBL/GenBank/DDBJ databases">
        <authorList>
            <person name="Rodrigo-Torres L."/>
            <person name="Arahal R. D."/>
            <person name="Lucena T."/>
        </authorList>
    </citation>
    <scope>NUCLEOTIDE SEQUENCE</scope>
    <source>
        <strain evidence="3">CECT 8267</strain>
    </source>
</reference>
<proteinExistence type="inferred from homology"/>
<keyword evidence="3" id="KW-0378">Hydrolase</keyword>
<dbReference type="Pfam" id="PF02464">
    <property type="entry name" value="CinA"/>
    <property type="match status" value="1"/>
</dbReference>
<dbReference type="PANTHER" id="PTHR13939:SF0">
    <property type="entry name" value="NMN AMIDOHYDROLASE-LIKE PROTEIN YFAY"/>
    <property type="match status" value="1"/>
</dbReference>
<dbReference type="InterPro" id="IPR050101">
    <property type="entry name" value="CinA"/>
</dbReference>
<organism evidence="3 4">
    <name type="scientific">Sinobacterium norvegicum</name>
    <dbReference type="NCBI Taxonomy" id="1641715"/>
    <lineage>
        <taxon>Bacteria</taxon>
        <taxon>Pseudomonadati</taxon>
        <taxon>Pseudomonadota</taxon>
        <taxon>Gammaproteobacteria</taxon>
        <taxon>Cellvibrionales</taxon>
        <taxon>Spongiibacteraceae</taxon>
        <taxon>Sinobacterium</taxon>
    </lineage>
</organism>
<dbReference type="NCBIfam" id="TIGR00199">
    <property type="entry name" value="PncC_domain"/>
    <property type="match status" value="1"/>
</dbReference>
<dbReference type="NCBIfam" id="TIGR00177">
    <property type="entry name" value="molyb_syn"/>
    <property type="match status" value="1"/>
</dbReference>
<dbReference type="Gene3D" id="3.90.950.20">
    <property type="entry name" value="CinA-like"/>
    <property type="match status" value="1"/>
</dbReference>
<comment type="caution">
    <text evidence="3">The sequence shown here is derived from an EMBL/GenBank/DDBJ whole genome shotgun (WGS) entry which is preliminary data.</text>
</comment>
<feature type="domain" description="MoaB/Mog" evidence="2">
    <location>
        <begin position="4"/>
        <end position="171"/>
    </location>
</feature>
<evidence type="ECO:0000313" key="4">
    <source>
        <dbReference type="Proteomes" id="UP000838100"/>
    </source>
</evidence>
<comment type="similarity">
    <text evidence="1">Belongs to the CinA family.</text>
</comment>
<keyword evidence="4" id="KW-1185">Reference proteome</keyword>
<sequence>MKLQLLLTGDELLTGDVVDTNSCWLADRLKEQGININRKTTVGDDLTTLVNELTNLSQQCDVLIVNGGLGPTIDDLTAEALSLASGQPLKQHPQAVAHLEQWFQKRTIELNSANLKQALLPADVNLIHNPTGTAPGFSSIINDCLIICTPGVPSELKRMYDDSIADTLNILQQGDCYSTERMLVFGIGEAELQQLISDNLPDWPPALNLGFRAQMPTLELKVSGSDPALKQVWLDKLKQLLGDNIVGPGDSNLALEVIKQLSQQGKTVATAESCTGGMIGAQITSNAGSSAAYSHGFITYSNQAKQDMLAVSADTLEQYGAVSEQVVQEMARGALSVSGSDLAVAVSGVAGPDGGSDDKPVGTVWIAWGNSEKIKTKKLFLPASRYYFQNIICSVCLDLIRRELIGSEQRPNYFNRYQAK</sequence>
<evidence type="ECO:0000259" key="2">
    <source>
        <dbReference type="SMART" id="SM00852"/>
    </source>
</evidence>
<accession>A0ABN8EDX8</accession>
<gene>
    <name evidence="3" type="primary">pncC</name>
    <name evidence="3" type="ORF">SIN8267_00745</name>
</gene>
<evidence type="ECO:0000256" key="1">
    <source>
        <dbReference type="HAMAP-Rule" id="MF_00226"/>
    </source>
</evidence>
<dbReference type="HAMAP" id="MF_00226_B">
    <property type="entry name" value="CinA_B"/>
    <property type="match status" value="1"/>
</dbReference>
<dbReference type="EMBL" id="CAKLPX010000001">
    <property type="protein sequence ID" value="CAH0990651.1"/>
    <property type="molecule type" value="Genomic_DNA"/>
</dbReference>
<protein>
    <recommendedName>
        <fullName evidence="1">CinA-like protein</fullName>
    </recommendedName>
</protein>
<dbReference type="PANTHER" id="PTHR13939">
    <property type="entry name" value="NICOTINAMIDE-NUCLEOTIDE AMIDOHYDROLASE PNCC"/>
    <property type="match status" value="1"/>
</dbReference>
<dbReference type="InterPro" id="IPR001453">
    <property type="entry name" value="MoaB/Mog_dom"/>
</dbReference>
<dbReference type="SMART" id="SM00852">
    <property type="entry name" value="MoCF_biosynth"/>
    <property type="match status" value="1"/>
</dbReference>
<dbReference type="InterPro" id="IPR008135">
    <property type="entry name" value="Competence-induced_CinA"/>
</dbReference>
<dbReference type="Gene3D" id="3.40.980.10">
    <property type="entry name" value="MoaB/Mog-like domain"/>
    <property type="match status" value="1"/>
</dbReference>
<dbReference type="RefSeq" id="WP_237443330.1">
    <property type="nucleotide sequence ID" value="NZ_CAKLPX010000001.1"/>
</dbReference>
<evidence type="ECO:0000313" key="3">
    <source>
        <dbReference type="EMBL" id="CAH0990651.1"/>
    </source>
</evidence>
<dbReference type="Pfam" id="PF00994">
    <property type="entry name" value="MoCF_biosynth"/>
    <property type="match status" value="1"/>
</dbReference>
<dbReference type="CDD" id="cd00885">
    <property type="entry name" value="cinA"/>
    <property type="match status" value="1"/>
</dbReference>
<dbReference type="Gene3D" id="3.30.70.2860">
    <property type="match status" value="1"/>
</dbReference>
<dbReference type="Proteomes" id="UP000838100">
    <property type="component" value="Unassembled WGS sequence"/>
</dbReference>
<dbReference type="GO" id="GO:0019159">
    <property type="term" value="F:nicotinamide-nucleotide amidase activity"/>
    <property type="evidence" value="ECO:0007669"/>
    <property type="project" value="UniProtKB-EC"/>
</dbReference>
<dbReference type="SUPFAM" id="SSF142433">
    <property type="entry name" value="CinA-like"/>
    <property type="match status" value="1"/>
</dbReference>
<dbReference type="InterPro" id="IPR008136">
    <property type="entry name" value="CinA_C"/>
</dbReference>
<dbReference type="SUPFAM" id="SSF53218">
    <property type="entry name" value="Molybdenum cofactor biosynthesis proteins"/>
    <property type="match status" value="1"/>
</dbReference>
<dbReference type="InterPro" id="IPR036653">
    <property type="entry name" value="CinA-like_C"/>
</dbReference>
<dbReference type="PIRSF" id="PIRSF006728">
    <property type="entry name" value="CinA"/>
    <property type="match status" value="1"/>
</dbReference>